<dbReference type="KEGG" id="saga:M5M_13412"/>
<sequence>MIKHITIAFLVSIFLFSSGTLAKNSNSEDKKLPPGLEKKLEKGEALPPGWQKKLIVGHRLDDGVYRRGRVIHRGDNGEVTIEVEDEVIRVIENTREILEILTGKHQSHR</sequence>
<reference evidence="2 3" key="1">
    <citation type="journal article" date="2013" name="Genome Announc.">
        <title>Complete genome sequence of Simiduia agarivorans SA1(T), a marine bacterium able to degrade a variety of polysaccharides.</title>
        <authorList>
            <person name="Lin S.Y."/>
            <person name="Shieh W.Y."/>
            <person name="Chen J.S."/>
            <person name="Tang S.L."/>
        </authorList>
    </citation>
    <scope>NUCLEOTIDE SEQUENCE [LARGE SCALE GENOMIC DNA]</scope>
    <source>
        <strain evidence="3">DSM 21679 / JCM 13881 / BCRC 17597 / SA1</strain>
    </source>
</reference>
<accession>R9S3F0</accession>
<evidence type="ECO:0008006" key="4">
    <source>
        <dbReference type="Google" id="ProtNLM"/>
    </source>
</evidence>
<dbReference type="RefSeq" id="WP_016389474.1">
    <property type="nucleotide sequence ID" value="NC_018868.3"/>
</dbReference>
<dbReference type="STRING" id="1117647.M5M_13412"/>
<keyword evidence="1" id="KW-0732">Signal</keyword>
<organism evidence="2 3">
    <name type="scientific">Simiduia agarivorans (strain DSM 21679 / JCM 13881 / BCRC 17597 / SA1)</name>
    <dbReference type="NCBI Taxonomy" id="1117647"/>
    <lineage>
        <taxon>Bacteria</taxon>
        <taxon>Pseudomonadati</taxon>
        <taxon>Pseudomonadota</taxon>
        <taxon>Gammaproteobacteria</taxon>
        <taxon>Cellvibrionales</taxon>
        <taxon>Cellvibrionaceae</taxon>
        <taxon>Simiduia</taxon>
    </lineage>
</organism>
<dbReference type="Proteomes" id="UP000000466">
    <property type="component" value="Chromosome"/>
</dbReference>
<evidence type="ECO:0000313" key="2">
    <source>
        <dbReference type="EMBL" id="AGN11342.1"/>
    </source>
</evidence>
<gene>
    <name evidence="2" type="ordered locus">M5M_13412</name>
</gene>
<dbReference type="AlphaFoldDB" id="R9S3F0"/>
<dbReference type="HOGENOM" id="CLU_146710_0_0_6"/>
<keyword evidence="3" id="KW-1185">Reference proteome</keyword>
<dbReference type="Gene3D" id="3.10.450.160">
    <property type="entry name" value="inner membrane protein cigr"/>
    <property type="match status" value="1"/>
</dbReference>
<feature type="chain" id="PRO_5004479970" description="MSHA biogenesis protein MshK" evidence="1">
    <location>
        <begin position="23"/>
        <end position="109"/>
    </location>
</feature>
<feature type="signal peptide" evidence="1">
    <location>
        <begin position="1"/>
        <end position="22"/>
    </location>
</feature>
<dbReference type="EMBL" id="CP003746">
    <property type="protein sequence ID" value="AGN11342.1"/>
    <property type="molecule type" value="Genomic_DNA"/>
</dbReference>
<evidence type="ECO:0000256" key="1">
    <source>
        <dbReference type="SAM" id="SignalP"/>
    </source>
</evidence>
<proteinExistence type="predicted"/>
<protein>
    <recommendedName>
        <fullName evidence="4">MSHA biogenesis protein MshK</fullName>
    </recommendedName>
</protein>
<name>R9S3F0_SIMAS</name>
<dbReference type="eggNOG" id="ENOG5033033">
    <property type="taxonomic scope" value="Bacteria"/>
</dbReference>
<evidence type="ECO:0000313" key="3">
    <source>
        <dbReference type="Proteomes" id="UP000000466"/>
    </source>
</evidence>